<dbReference type="AlphaFoldDB" id="S9ZCC4"/>
<gene>
    <name evidence="8" type="ORF">M622_17555</name>
</gene>
<keyword evidence="5" id="KW-0560">Oxidoreductase</keyword>
<evidence type="ECO:0000256" key="5">
    <source>
        <dbReference type="ARBA" id="ARBA00023002"/>
    </source>
</evidence>
<dbReference type="Pfam" id="PF02771">
    <property type="entry name" value="Acyl-CoA_dh_N"/>
    <property type="match status" value="1"/>
</dbReference>
<evidence type="ECO:0000256" key="2">
    <source>
        <dbReference type="ARBA" id="ARBA00009347"/>
    </source>
</evidence>
<keyword evidence="4" id="KW-0274">FAD</keyword>
<evidence type="ECO:0000259" key="7">
    <source>
        <dbReference type="Pfam" id="PF02771"/>
    </source>
</evidence>
<dbReference type="CDD" id="cd00567">
    <property type="entry name" value="ACAD"/>
    <property type="match status" value="1"/>
</dbReference>
<dbReference type="EMBL" id="ATJV01000067">
    <property type="protein sequence ID" value="EPZ14945.1"/>
    <property type="molecule type" value="Genomic_DNA"/>
</dbReference>
<comment type="caution">
    <text evidence="8">The sequence shown here is derived from an EMBL/GenBank/DDBJ whole genome shotgun (WGS) entry which is preliminary data.</text>
</comment>
<dbReference type="Pfam" id="PF00441">
    <property type="entry name" value="Acyl-CoA_dh_1"/>
    <property type="match status" value="1"/>
</dbReference>
<dbReference type="OrthoDB" id="8523432at2"/>
<dbReference type="Gene3D" id="1.10.540.10">
    <property type="entry name" value="Acyl-CoA dehydrogenase/oxidase, N-terminal domain"/>
    <property type="match status" value="1"/>
</dbReference>
<name>S9ZCC4_9RHOO</name>
<dbReference type="RefSeq" id="WP_021249992.1">
    <property type="nucleotide sequence ID" value="NZ_ATJV01000067.1"/>
</dbReference>
<feature type="domain" description="Acyl-CoA dehydrogenase/oxidase N-terminal" evidence="7">
    <location>
        <begin position="6"/>
        <end position="118"/>
    </location>
</feature>
<organism evidence="8 9">
    <name type="scientific">Thauera terpenica 58Eu</name>
    <dbReference type="NCBI Taxonomy" id="1348657"/>
    <lineage>
        <taxon>Bacteria</taxon>
        <taxon>Pseudomonadati</taxon>
        <taxon>Pseudomonadota</taxon>
        <taxon>Betaproteobacteria</taxon>
        <taxon>Rhodocyclales</taxon>
        <taxon>Zoogloeaceae</taxon>
        <taxon>Thauera</taxon>
    </lineage>
</organism>
<reference evidence="8 9" key="1">
    <citation type="submission" date="2013-06" db="EMBL/GenBank/DDBJ databases">
        <title>Draft genome sequence of Thauera terpenica.</title>
        <authorList>
            <person name="Liu B."/>
            <person name="Frostegard A.H."/>
            <person name="Shapleigh J.P."/>
        </authorList>
    </citation>
    <scope>NUCLEOTIDE SEQUENCE [LARGE SCALE GENOMIC DNA]</scope>
    <source>
        <strain evidence="8 9">58Eu</strain>
    </source>
</reference>
<comment type="cofactor">
    <cofactor evidence="1">
        <name>FAD</name>
        <dbReference type="ChEBI" id="CHEBI:57692"/>
    </cofactor>
</comment>
<dbReference type="GO" id="GO:0003995">
    <property type="term" value="F:acyl-CoA dehydrogenase activity"/>
    <property type="evidence" value="ECO:0007669"/>
    <property type="project" value="TreeGrafter"/>
</dbReference>
<evidence type="ECO:0000256" key="4">
    <source>
        <dbReference type="ARBA" id="ARBA00022827"/>
    </source>
</evidence>
<sequence>MNFDFSDDQRLLQDAVRTMLAETSTSQAVREVLEGRATHSDAAWRNLIDMGAAAAAIPEQYGGSGLGYLALCLVAEEAGRHLAAVPLASSFYLAAEAILRAGSAAQKQHWLPQIATGKLVATAALGSRERYRKAATAPLRFDGETLSGSSPALSDGGIAGLAVLRVKAGAEDGLSDTLVLVDLSATGVSRKALPSLDPTRPLAEIHFDHTPAEALTCADASTVATRVLDGAAVLIAFEQVGGAARILEITRDYSLERKAFGRQIGSFQALKHKMADIYTTIELARVHAYYGAWALASDAPELPRAAAAARVSATRAFVVAAEEGIELHGGIGFTWEMDCHLFYRRARQLGQCIGSEHAWRAQLADELIKEAA</sequence>
<keyword evidence="9" id="KW-1185">Reference proteome</keyword>
<dbReference type="STRING" id="1348657.M622_17555"/>
<dbReference type="Proteomes" id="UP000015455">
    <property type="component" value="Unassembled WGS sequence"/>
</dbReference>
<evidence type="ECO:0008006" key="10">
    <source>
        <dbReference type="Google" id="ProtNLM"/>
    </source>
</evidence>
<dbReference type="PANTHER" id="PTHR43884:SF20">
    <property type="entry name" value="ACYL-COA DEHYDROGENASE FADE28"/>
    <property type="match status" value="1"/>
</dbReference>
<evidence type="ECO:0000256" key="3">
    <source>
        <dbReference type="ARBA" id="ARBA00022630"/>
    </source>
</evidence>
<evidence type="ECO:0000259" key="6">
    <source>
        <dbReference type="Pfam" id="PF00441"/>
    </source>
</evidence>
<dbReference type="InterPro" id="IPR013786">
    <property type="entry name" value="AcylCoA_DH/ox_N"/>
</dbReference>
<dbReference type="GO" id="GO:0050660">
    <property type="term" value="F:flavin adenine dinucleotide binding"/>
    <property type="evidence" value="ECO:0007669"/>
    <property type="project" value="InterPro"/>
</dbReference>
<feature type="domain" description="Acyl-CoA dehydrogenase/oxidase C-terminal" evidence="6">
    <location>
        <begin position="223"/>
        <end position="365"/>
    </location>
</feature>
<protein>
    <recommendedName>
        <fullName evidence="10">Acyl-CoA dehydrogenase</fullName>
    </recommendedName>
</protein>
<evidence type="ECO:0000313" key="8">
    <source>
        <dbReference type="EMBL" id="EPZ14945.1"/>
    </source>
</evidence>
<dbReference type="InterPro" id="IPR009100">
    <property type="entry name" value="AcylCoA_DH/oxidase_NM_dom_sf"/>
</dbReference>
<dbReference type="InterPro" id="IPR036250">
    <property type="entry name" value="AcylCo_DH-like_C"/>
</dbReference>
<evidence type="ECO:0000256" key="1">
    <source>
        <dbReference type="ARBA" id="ARBA00001974"/>
    </source>
</evidence>
<dbReference type="eggNOG" id="COG1960">
    <property type="taxonomic scope" value="Bacteria"/>
</dbReference>
<accession>S9ZCC4</accession>
<proteinExistence type="inferred from homology"/>
<dbReference type="InterPro" id="IPR009075">
    <property type="entry name" value="AcylCo_DH/oxidase_C"/>
</dbReference>
<dbReference type="InterPro" id="IPR037069">
    <property type="entry name" value="AcylCoA_DH/ox_N_sf"/>
</dbReference>
<comment type="similarity">
    <text evidence="2">Belongs to the acyl-CoA dehydrogenase family.</text>
</comment>
<dbReference type="PANTHER" id="PTHR43884">
    <property type="entry name" value="ACYL-COA DEHYDROGENASE"/>
    <property type="match status" value="1"/>
</dbReference>
<dbReference type="SUPFAM" id="SSF56645">
    <property type="entry name" value="Acyl-CoA dehydrogenase NM domain-like"/>
    <property type="match status" value="1"/>
</dbReference>
<keyword evidence="3" id="KW-0285">Flavoprotein</keyword>
<dbReference type="PATRIC" id="fig|1348657.5.peg.2595"/>
<evidence type="ECO:0000313" key="9">
    <source>
        <dbReference type="Proteomes" id="UP000015455"/>
    </source>
</evidence>
<dbReference type="SUPFAM" id="SSF47203">
    <property type="entry name" value="Acyl-CoA dehydrogenase C-terminal domain-like"/>
    <property type="match status" value="1"/>
</dbReference>
<dbReference type="Gene3D" id="1.20.140.10">
    <property type="entry name" value="Butyryl-CoA Dehydrogenase, subunit A, domain 3"/>
    <property type="match status" value="1"/>
</dbReference>